<reference evidence="8" key="1">
    <citation type="journal article" date="2020" name="mSystems">
        <title>Genome- and Community-Level Interaction Insights into Carbon Utilization and Element Cycling Functions of Hydrothermarchaeota in Hydrothermal Sediment.</title>
        <authorList>
            <person name="Zhou Z."/>
            <person name="Liu Y."/>
            <person name="Xu W."/>
            <person name="Pan J."/>
            <person name="Luo Z.H."/>
            <person name="Li M."/>
        </authorList>
    </citation>
    <scope>NUCLEOTIDE SEQUENCE [LARGE SCALE GENOMIC DNA]</scope>
    <source>
        <strain evidence="8">SpSt-143</strain>
    </source>
</reference>
<evidence type="ECO:0000256" key="5">
    <source>
        <dbReference type="ARBA" id="ARBA00023315"/>
    </source>
</evidence>
<evidence type="ECO:0000256" key="4">
    <source>
        <dbReference type="ARBA" id="ARBA00023098"/>
    </source>
</evidence>
<dbReference type="Pfam" id="PF01553">
    <property type="entry name" value="Acyltransferase"/>
    <property type="match status" value="1"/>
</dbReference>
<comment type="caution">
    <text evidence="8">The sequence shown here is derived from an EMBL/GenBank/DDBJ whole genome shotgun (WGS) entry which is preliminary data.</text>
</comment>
<keyword evidence="4" id="KW-0443">Lipid metabolism</keyword>
<evidence type="ECO:0000256" key="1">
    <source>
        <dbReference type="ARBA" id="ARBA00005189"/>
    </source>
</evidence>
<sequence>MSVFRSVQAWGRLLGRLPKLLYIALRYTIATNRQARRLPSEAQPLFRAQRQQEGCRLLCRIMGLEVDASNAALPTGTPGLLVANHLGALDPIVLATCWPVAFVGKAELRRWPLIGWLCRSYGVLFVARERRTQSAHFVQQVRARLQAGVPVLVFPEGTTSRGDAVQPFKTGAFEAVAGMPQSWVLPVSLCIQEVDGKPASGRERQWLAWHAQVSFVRHLSRWLRLRRARLQVRVGRPISTLHKTRKQLAQEAFEVVQGLYEAMLKATVDTAGPMQKIPASTAKQSASAAVSESSSSERWGNS</sequence>
<evidence type="ECO:0000313" key="8">
    <source>
        <dbReference type="EMBL" id="HER94991.1"/>
    </source>
</evidence>
<dbReference type="AlphaFoldDB" id="A0A7V2AYH2"/>
<dbReference type="PANTHER" id="PTHR10434:SF64">
    <property type="entry name" value="1-ACYL-SN-GLYCEROL-3-PHOSPHATE ACYLTRANSFERASE-RELATED"/>
    <property type="match status" value="1"/>
</dbReference>
<organism evidence="8">
    <name type="scientific">Rhodothermus marinus</name>
    <name type="common">Rhodothermus obamensis</name>
    <dbReference type="NCBI Taxonomy" id="29549"/>
    <lineage>
        <taxon>Bacteria</taxon>
        <taxon>Pseudomonadati</taxon>
        <taxon>Rhodothermota</taxon>
        <taxon>Rhodothermia</taxon>
        <taxon>Rhodothermales</taxon>
        <taxon>Rhodothermaceae</taxon>
        <taxon>Rhodothermus</taxon>
    </lineage>
</organism>
<keyword evidence="2" id="KW-0444">Lipid biosynthesis</keyword>
<keyword evidence="5 8" id="KW-0012">Acyltransferase</keyword>
<dbReference type="EMBL" id="DSGB01000001">
    <property type="protein sequence ID" value="HER94991.1"/>
    <property type="molecule type" value="Genomic_DNA"/>
</dbReference>
<dbReference type="InterPro" id="IPR002123">
    <property type="entry name" value="Plipid/glycerol_acylTrfase"/>
</dbReference>
<feature type="compositionally biased region" description="Low complexity" evidence="6">
    <location>
        <begin position="285"/>
        <end position="302"/>
    </location>
</feature>
<dbReference type="SMART" id="SM00563">
    <property type="entry name" value="PlsC"/>
    <property type="match status" value="1"/>
</dbReference>
<dbReference type="GO" id="GO:0006654">
    <property type="term" value="P:phosphatidic acid biosynthetic process"/>
    <property type="evidence" value="ECO:0007669"/>
    <property type="project" value="TreeGrafter"/>
</dbReference>
<protein>
    <submittedName>
        <fullName evidence="8">1-acyl-sn-glycerol-3-phosphate acyltransferase</fullName>
    </submittedName>
</protein>
<gene>
    <name evidence="8" type="ORF">ENO59_00500</name>
</gene>
<dbReference type="CDD" id="cd07989">
    <property type="entry name" value="LPLAT_AGPAT-like"/>
    <property type="match status" value="1"/>
</dbReference>
<evidence type="ECO:0000256" key="6">
    <source>
        <dbReference type="SAM" id="MobiDB-lite"/>
    </source>
</evidence>
<feature type="domain" description="Phospholipid/glycerol acyltransferase" evidence="7">
    <location>
        <begin position="79"/>
        <end position="192"/>
    </location>
</feature>
<accession>A0A7V2AYH2</accession>
<feature type="region of interest" description="Disordered" evidence="6">
    <location>
        <begin position="277"/>
        <end position="302"/>
    </location>
</feature>
<keyword evidence="3 8" id="KW-0808">Transferase</keyword>
<name>A0A7V2AYH2_RHOMR</name>
<dbReference type="SUPFAM" id="SSF69593">
    <property type="entry name" value="Glycerol-3-phosphate (1)-acyltransferase"/>
    <property type="match status" value="1"/>
</dbReference>
<dbReference type="GO" id="GO:0003841">
    <property type="term" value="F:1-acylglycerol-3-phosphate O-acyltransferase activity"/>
    <property type="evidence" value="ECO:0007669"/>
    <property type="project" value="TreeGrafter"/>
</dbReference>
<dbReference type="PANTHER" id="PTHR10434">
    <property type="entry name" value="1-ACYL-SN-GLYCEROL-3-PHOSPHATE ACYLTRANSFERASE"/>
    <property type="match status" value="1"/>
</dbReference>
<evidence type="ECO:0000259" key="7">
    <source>
        <dbReference type="SMART" id="SM00563"/>
    </source>
</evidence>
<comment type="pathway">
    <text evidence="1">Lipid metabolism.</text>
</comment>
<evidence type="ECO:0000256" key="2">
    <source>
        <dbReference type="ARBA" id="ARBA00022516"/>
    </source>
</evidence>
<proteinExistence type="predicted"/>
<evidence type="ECO:0000256" key="3">
    <source>
        <dbReference type="ARBA" id="ARBA00022679"/>
    </source>
</evidence>